<dbReference type="PANTHER" id="PTHR24559">
    <property type="entry name" value="TRANSPOSON TY3-I GAG-POL POLYPROTEIN"/>
    <property type="match status" value="1"/>
</dbReference>
<feature type="non-terminal residue" evidence="1">
    <location>
        <position position="57"/>
    </location>
</feature>
<dbReference type="PANTHER" id="PTHR24559:SF431">
    <property type="entry name" value="RNA-DIRECTED DNA POLYMERASE HOMOLOG"/>
    <property type="match status" value="1"/>
</dbReference>
<proteinExistence type="predicted"/>
<organism evidence="1 2">
    <name type="scientific">Taxus chinensis</name>
    <name type="common">Chinese yew</name>
    <name type="synonym">Taxus wallichiana var. chinensis</name>
    <dbReference type="NCBI Taxonomy" id="29808"/>
    <lineage>
        <taxon>Eukaryota</taxon>
        <taxon>Viridiplantae</taxon>
        <taxon>Streptophyta</taxon>
        <taxon>Embryophyta</taxon>
        <taxon>Tracheophyta</taxon>
        <taxon>Spermatophyta</taxon>
        <taxon>Pinopsida</taxon>
        <taxon>Pinidae</taxon>
        <taxon>Conifers II</taxon>
        <taxon>Cupressales</taxon>
        <taxon>Taxaceae</taxon>
        <taxon>Taxus</taxon>
    </lineage>
</organism>
<comment type="caution">
    <text evidence="1">The sequence shown here is derived from an EMBL/GenBank/DDBJ whole genome shotgun (WGS) entry which is preliminary data.</text>
</comment>
<keyword evidence="2" id="KW-1185">Reference proteome</keyword>
<dbReference type="Proteomes" id="UP000824469">
    <property type="component" value="Unassembled WGS sequence"/>
</dbReference>
<evidence type="ECO:0000313" key="1">
    <source>
        <dbReference type="EMBL" id="KAH9305913.1"/>
    </source>
</evidence>
<dbReference type="Gene3D" id="3.10.10.10">
    <property type="entry name" value="HIV Type 1 Reverse Transcriptase, subunit A, domain 1"/>
    <property type="match status" value="1"/>
</dbReference>
<dbReference type="AlphaFoldDB" id="A0AA38KF32"/>
<dbReference type="InterPro" id="IPR043502">
    <property type="entry name" value="DNA/RNA_pol_sf"/>
</dbReference>
<feature type="non-terminal residue" evidence="1">
    <location>
        <position position="1"/>
    </location>
</feature>
<sequence length="57" mass="6430">VGFIKPVNYSQWVSNIILVLKKNGKIHICIDFRDINKACPKDDFLLPSIDVIVDATT</sequence>
<dbReference type="EMBL" id="JAHRHJ020000008">
    <property type="protein sequence ID" value="KAH9305913.1"/>
    <property type="molecule type" value="Genomic_DNA"/>
</dbReference>
<dbReference type="SUPFAM" id="SSF56672">
    <property type="entry name" value="DNA/RNA polymerases"/>
    <property type="match status" value="1"/>
</dbReference>
<dbReference type="InterPro" id="IPR053134">
    <property type="entry name" value="RNA-dir_DNA_polymerase"/>
</dbReference>
<evidence type="ECO:0000313" key="2">
    <source>
        <dbReference type="Proteomes" id="UP000824469"/>
    </source>
</evidence>
<protein>
    <submittedName>
        <fullName evidence="1">Uncharacterized protein</fullName>
    </submittedName>
</protein>
<gene>
    <name evidence="1" type="ORF">KI387_010317</name>
</gene>
<accession>A0AA38KF32</accession>
<reference evidence="1 2" key="1">
    <citation type="journal article" date="2021" name="Nat. Plants">
        <title>The Taxus genome provides insights into paclitaxel biosynthesis.</title>
        <authorList>
            <person name="Xiong X."/>
            <person name="Gou J."/>
            <person name="Liao Q."/>
            <person name="Li Y."/>
            <person name="Zhou Q."/>
            <person name="Bi G."/>
            <person name="Li C."/>
            <person name="Du R."/>
            <person name="Wang X."/>
            <person name="Sun T."/>
            <person name="Guo L."/>
            <person name="Liang H."/>
            <person name="Lu P."/>
            <person name="Wu Y."/>
            <person name="Zhang Z."/>
            <person name="Ro D.K."/>
            <person name="Shang Y."/>
            <person name="Huang S."/>
            <person name="Yan J."/>
        </authorList>
    </citation>
    <scope>NUCLEOTIDE SEQUENCE [LARGE SCALE GENOMIC DNA]</scope>
    <source>
        <strain evidence="1">Ta-2019</strain>
    </source>
</reference>
<name>A0AA38KF32_TAXCH</name>